<dbReference type="InterPro" id="IPR050620">
    <property type="entry name" value="Thioredoxin_H-type-like"/>
</dbReference>
<dbReference type="InterPro" id="IPR036249">
    <property type="entry name" value="Thioredoxin-like_sf"/>
</dbReference>
<dbReference type="KEGG" id="mflg:ABS361_02330"/>
<feature type="chain" id="PRO_5043964096" evidence="1">
    <location>
        <begin position="26"/>
        <end position="130"/>
    </location>
</feature>
<dbReference type="Gene3D" id="3.40.30.10">
    <property type="entry name" value="Glutaredoxin"/>
    <property type="match status" value="1"/>
</dbReference>
<protein>
    <submittedName>
        <fullName evidence="3">Thioredoxin family protein</fullName>
    </submittedName>
</protein>
<dbReference type="PROSITE" id="PS51318">
    <property type="entry name" value="TAT"/>
    <property type="match status" value="1"/>
</dbReference>
<evidence type="ECO:0000313" key="3">
    <source>
        <dbReference type="EMBL" id="XBY45152.1"/>
    </source>
</evidence>
<dbReference type="InterPro" id="IPR013766">
    <property type="entry name" value="Thioredoxin_domain"/>
</dbReference>
<name>A0AAU7XAT1_9HYPH</name>
<dbReference type="Pfam" id="PF00085">
    <property type="entry name" value="Thioredoxin"/>
    <property type="match status" value="1"/>
</dbReference>
<dbReference type="PANTHER" id="PTHR10438">
    <property type="entry name" value="THIOREDOXIN"/>
    <property type="match status" value="1"/>
</dbReference>
<reference evidence="3" key="1">
    <citation type="submission" date="2024-06" db="EMBL/GenBank/DDBJ databases">
        <title>Methylostella associata gen. nov., sp. nov., a novel Ancalomicrobiaceae-affiliated facultatively methylotrophic bacteria that feed on methanotrophs of the genus Methylococcus.</title>
        <authorList>
            <person name="Saltykova V."/>
            <person name="Danilova O.V."/>
            <person name="Oshkin I.Y."/>
            <person name="Belova S.E."/>
            <person name="Pimenov N.V."/>
            <person name="Dedysh S.N."/>
        </authorList>
    </citation>
    <scope>NUCLEOTIDE SEQUENCE</scope>
    <source>
        <strain evidence="3">S20</strain>
    </source>
</reference>
<dbReference type="AlphaFoldDB" id="A0AAU7XAT1"/>
<dbReference type="PANTHER" id="PTHR10438:SF468">
    <property type="entry name" value="THIOREDOXIN-1-RELATED"/>
    <property type="match status" value="1"/>
</dbReference>
<feature type="domain" description="Thioredoxin" evidence="2">
    <location>
        <begin position="14"/>
        <end position="130"/>
    </location>
</feature>
<organism evidence="3">
    <name type="scientific">Methyloraptor flagellatus</name>
    <dbReference type="NCBI Taxonomy" id="3162530"/>
    <lineage>
        <taxon>Bacteria</taxon>
        <taxon>Pseudomonadati</taxon>
        <taxon>Pseudomonadota</taxon>
        <taxon>Alphaproteobacteria</taxon>
        <taxon>Hyphomicrobiales</taxon>
        <taxon>Ancalomicrobiaceae</taxon>
        <taxon>Methyloraptor</taxon>
    </lineage>
</organism>
<dbReference type="InterPro" id="IPR006311">
    <property type="entry name" value="TAT_signal"/>
</dbReference>
<accession>A0AAU7XAT1</accession>
<evidence type="ECO:0000256" key="1">
    <source>
        <dbReference type="SAM" id="SignalP"/>
    </source>
</evidence>
<dbReference type="EMBL" id="CP158568">
    <property type="protein sequence ID" value="XBY45152.1"/>
    <property type="molecule type" value="Genomic_DNA"/>
</dbReference>
<dbReference type="PROSITE" id="PS51352">
    <property type="entry name" value="THIOREDOXIN_2"/>
    <property type="match status" value="1"/>
</dbReference>
<feature type="signal peptide" evidence="1">
    <location>
        <begin position="1"/>
        <end position="25"/>
    </location>
</feature>
<evidence type="ECO:0000259" key="2">
    <source>
        <dbReference type="PROSITE" id="PS51352"/>
    </source>
</evidence>
<dbReference type="CDD" id="cd02947">
    <property type="entry name" value="TRX_family"/>
    <property type="match status" value="1"/>
</dbReference>
<keyword evidence="1" id="KW-0732">Signal</keyword>
<dbReference type="RefSeq" id="WP_407050242.1">
    <property type="nucleotide sequence ID" value="NZ_CP158568.1"/>
</dbReference>
<gene>
    <name evidence="3" type="ORF">ABS361_02330</name>
</gene>
<sequence>MISRRIVLASAALLAVMAAAPAARAETVAYTDAAFEAALSKGRSILVEIHAPWCPVCAAQAPILSKLEADPKFKDLLVVRVDFDNQKDVVRRLKAQAQSTLITFKSGKETGRSVGDTNPATIAALLDRAI</sequence>
<proteinExistence type="predicted"/>
<dbReference type="SUPFAM" id="SSF52833">
    <property type="entry name" value="Thioredoxin-like"/>
    <property type="match status" value="1"/>
</dbReference>